<feature type="transmembrane region" description="Helical" evidence="2">
    <location>
        <begin position="248"/>
        <end position="274"/>
    </location>
</feature>
<reference evidence="3 4" key="1">
    <citation type="journal article" date="2019" name="Int. J. Syst. Evol. Microbiol.">
        <title>The Global Catalogue of Microorganisms (GCM) 10K type strain sequencing project: providing services to taxonomists for standard genome sequencing and annotation.</title>
        <authorList>
            <consortium name="The Broad Institute Genomics Platform"/>
            <consortium name="The Broad Institute Genome Sequencing Center for Infectious Disease"/>
            <person name="Wu L."/>
            <person name="Ma J."/>
        </authorList>
    </citation>
    <scope>NUCLEOTIDE SEQUENCE [LARGE SCALE GENOMIC DNA]</scope>
    <source>
        <strain evidence="3 4">JCM 13581</strain>
    </source>
</reference>
<evidence type="ECO:0000313" key="3">
    <source>
        <dbReference type="EMBL" id="GAA1897002.1"/>
    </source>
</evidence>
<keyword evidence="2" id="KW-0472">Membrane</keyword>
<dbReference type="Proteomes" id="UP001501303">
    <property type="component" value="Unassembled WGS sequence"/>
</dbReference>
<feature type="region of interest" description="Disordered" evidence="1">
    <location>
        <begin position="46"/>
        <end position="114"/>
    </location>
</feature>
<feature type="region of interest" description="Disordered" evidence="1">
    <location>
        <begin position="158"/>
        <end position="234"/>
    </location>
</feature>
<keyword evidence="2" id="KW-0812">Transmembrane</keyword>
<evidence type="ECO:0000256" key="1">
    <source>
        <dbReference type="SAM" id="MobiDB-lite"/>
    </source>
</evidence>
<comment type="caution">
    <text evidence="3">The sequence shown here is derived from an EMBL/GenBank/DDBJ whole genome shotgun (WGS) entry which is preliminary data.</text>
</comment>
<feature type="compositionally biased region" description="Low complexity" evidence="1">
    <location>
        <begin position="193"/>
        <end position="214"/>
    </location>
</feature>
<feature type="transmembrane region" description="Helical" evidence="2">
    <location>
        <begin position="286"/>
        <end position="305"/>
    </location>
</feature>
<feature type="compositionally biased region" description="Basic and acidic residues" evidence="1">
    <location>
        <begin position="215"/>
        <end position="225"/>
    </location>
</feature>
<proteinExistence type="predicted"/>
<keyword evidence="4" id="KW-1185">Reference proteome</keyword>
<keyword evidence="2" id="KW-1133">Transmembrane helix</keyword>
<accession>A0ABN2NS85</accession>
<feature type="compositionally biased region" description="Basic and acidic residues" evidence="1">
    <location>
        <begin position="50"/>
        <end position="71"/>
    </location>
</feature>
<gene>
    <name evidence="3" type="ORF">GCM10009716_03810</name>
</gene>
<feature type="transmembrane region" description="Helical" evidence="2">
    <location>
        <begin position="331"/>
        <end position="348"/>
    </location>
</feature>
<evidence type="ECO:0000256" key="2">
    <source>
        <dbReference type="SAM" id="Phobius"/>
    </source>
</evidence>
<dbReference type="EMBL" id="BAAAMJ010000003">
    <property type="protein sequence ID" value="GAA1897002.1"/>
    <property type="molecule type" value="Genomic_DNA"/>
</dbReference>
<organism evidence="3 4">
    <name type="scientific">Streptomyces sodiiphilus</name>
    <dbReference type="NCBI Taxonomy" id="226217"/>
    <lineage>
        <taxon>Bacteria</taxon>
        <taxon>Bacillati</taxon>
        <taxon>Actinomycetota</taxon>
        <taxon>Actinomycetes</taxon>
        <taxon>Kitasatosporales</taxon>
        <taxon>Streptomycetaceae</taxon>
        <taxon>Streptomyces</taxon>
    </lineage>
</organism>
<protein>
    <recommendedName>
        <fullName evidence="5">Integral membrane protein</fullName>
    </recommendedName>
</protein>
<sequence>MGIEGEQLVLDYLSRVGDLAHTTSMSASERAALVVRLRDEIGRQRAANGGEERKSDVKRIIRSMGRPEDVVARAAGGGVPQHAAPAAAGSGSGEGASGRKAGRKRSAAAERLPQSAAAEAELVAAERAAGPEQPVARAQLPEWQDGRIGAFVGGIEIPEMLRPPPAEPDARPGGPEAQALPPGAAVPPPPSLPGAGAVPGAPVAPGAAVPGAGVEDVKTAGERKAGKGWRARARRAVSGGRVGGPIELLAVLSLVAGTVLGSLLGLAAGWVLAYWSPRLSRREAQWTVFGMPGTVVGGYVVWVTGRLNESWGEPLPADVTLQSALADNYPVLLRLSALASALFLLWRARRPKPQG</sequence>
<evidence type="ECO:0008006" key="5">
    <source>
        <dbReference type="Google" id="ProtNLM"/>
    </source>
</evidence>
<feature type="compositionally biased region" description="Low complexity" evidence="1">
    <location>
        <begin position="80"/>
        <end position="89"/>
    </location>
</feature>
<dbReference type="RefSeq" id="WP_344258250.1">
    <property type="nucleotide sequence ID" value="NZ_BAAAMJ010000003.1"/>
</dbReference>
<name>A0ABN2NS85_9ACTN</name>
<evidence type="ECO:0000313" key="4">
    <source>
        <dbReference type="Proteomes" id="UP001501303"/>
    </source>
</evidence>